<dbReference type="EMBL" id="GGYP01006854">
    <property type="protein sequence ID" value="MDE51625.1"/>
    <property type="molecule type" value="Transcribed_RNA"/>
</dbReference>
<dbReference type="PANTHER" id="PTHR33964:SF1">
    <property type="entry name" value="RE45066P"/>
    <property type="match status" value="1"/>
</dbReference>
<dbReference type="AlphaFoldDB" id="A0A6G1SMA8"/>
<proteinExistence type="predicted"/>
<evidence type="ECO:0000313" key="1">
    <source>
        <dbReference type="EMBL" id="MDE51625.1"/>
    </source>
</evidence>
<gene>
    <name evidence="1" type="ORF">g.3509</name>
</gene>
<name>A0A6G1SMA8_9ACAR</name>
<accession>A0A6G1SMA8</accession>
<dbReference type="PANTHER" id="PTHR33964">
    <property type="entry name" value="RE45066P-RELATED"/>
    <property type="match status" value="1"/>
</dbReference>
<organism evidence="1">
    <name type="scientific">Aceria tosichella</name>
    <name type="common">wheat curl mite</name>
    <dbReference type="NCBI Taxonomy" id="561515"/>
    <lineage>
        <taxon>Eukaryota</taxon>
        <taxon>Metazoa</taxon>
        <taxon>Ecdysozoa</taxon>
        <taxon>Arthropoda</taxon>
        <taxon>Chelicerata</taxon>
        <taxon>Arachnida</taxon>
        <taxon>Acari</taxon>
        <taxon>Acariformes</taxon>
        <taxon>Trombidiformes</taxon>
        <taxon>Prostigmata</taxon>
        <taxon>Eupodina</taxon>
        <taxon>Eriophyoidea</taxon>
        <taxon>Eriophyidae</taxon>
        <taxon>Eriophyinae</taxon>
        <taxon>Aceriini</taxon>
        <taxon>Aceria</taxon>
    </lineage>
</organism>
<protein>
    <submittedName>
        <fullName evidence="1">Uncharacterized protein</fullName>
    </submittedName>
</protein>
<sequence>MLQTRQQHKVRNMSGVATSMSSLLFVLGLTTAILICSISISSVWGQGSSGGGSGGSCHLRELDLCAASMLVFTQNPNGLATSDTEINKQCIHLNEAGGCFKNFTRRCLTPIQREVVNFAANSSFQLLDEYCTKGSKLRQGYLKHAQCLNQIQKRQEHKGCMRDLQAALELLTSNQLSAVTASKQDLQKQSGAAGQSQGQGDTNGKRLQVACCAFRRFESCLSGQTEKRCGKEAIQFVKTTMRRATSRLPETVCRNFKPDGQECRALLPKNGITPRGSKSNSIISRLLSAYSGL</sequence>
<reference evidence="1" key="1">
    <citation type="submission" date="2018-10" db="EMBL/GenBank/DDBJ databases">
        <title>Transcriptome assembly of Aceria tosichella (Wheat curl mite) Type 2.</title>
        <authorList>
            <person name="Scully E.D."/>
            <person name="Geib S.M."/>
            <person name="Palmer N.A."/>
            <person name="Gupta A.K."/>
            <person name="Sarath G."/>
            <person name="Tatineni S."/>
        </authorList>
    </citation>
    <scope>NUCLEOTIDE SEQUENCE</scope>
    <source>
        <strain evidence="1">LincolnNE</strain>
    </source>
</reference>